<feature type="region of interest" description="Disordered" evidence="1">
    <location>
        <begin position="1"/>
        <end position="44"/>
    </location>
</feature>
<name>A0A484KA95_9ASTE</name>
<protein>
    <submittedName>
        <fullName evidence="2">Uncharacterized protein</fullName>
    </submittedName>
</protein>
<evidence type="ECO:0000256" key="1">
    <source>
        <dbReference type="SAM" id="MobiDB-lite"/>
    </source>
</evidence>
<accession>A0A484KA95</accession>
<gene>
    <name evidence="2" type="ORF">CCAM_LOCUS4459</name>
</gene>
<proteinExistence type="predicted"/>
<evidence type="ECO:0000313" key="3">
    <source>
        <dbReference type="Proteomes" id="UP000595140"/>
    </source>
</evidence>
<feature type="compositionally biased region" description="Basic and acidic residues" evidence="1">
    <location>
        <begin position="31"/>
        <end position="44"/>
    </location>
</feature>
<reference evidence="2 3" key="1">
    <citation type="submission" date="2018-04" db="EMBL/GenBank/DDBJ databases">
        <authorList>
            <person name="Vogel A."/>
        </authorList>
    </citation>
    <scope>NUCLEOTIDE SEQUENCE [LARGE SCALE GENOMIC DNA]</scope>
</reference>
<evidence type="ECO:0000313" key="2">
    <source>
        <dbReference type="EMBL" id="VFQ62683.1"/>
    </source>
</evidence>
<feature type="compositionally biased region" description="Polar residues" evidence="1">
    <location>
        <begin position="10"/>
        <end position="28"/>
    </location>
</feature>
<sequence length="116" mass="12310">MQPATRKHASSSLTPMLTAGDSQGTLPSQFEDPRRGVPHLDREGSQKHPILAGWISIAVTFNLSSSSLFLLPSPISPSAATAASTAASTAAVVAESSRSRAVKKEKNSRWAREVRL</sequence>
<feature type="region of interest" description="Disordered" evidence="1">
    <location>
        <begin position="94"/>
        <end position="116"/>
    </location>
</feature>
<dbReference type="AlphaFoldDB" id="A0A484KA95"/>
<dbReference type="Proteomes" id="UP000595140">
    <property type="component" value="Unassembled WGS sequence"/>
</dbReference>
<dbReference type="EMBL" id="OOIL02000230">
    <property type="protein sequence ID" value="VFQ62683.1"/>
    <property type="molecule type" value="Genomic_DNA"/>
</dbReference>
<feature type="compositionally biased region" description="Basic and acidic residues" evidence="1">
    <location>
        <begin position="102"/>
        <end position="116"/>
    </location>
</feature>
<organism evidence="2 3">
    <name type="scientific">Cuscuta campestris</name>
    <dbReference type="NCBI Taxonomy" id="132261"/>
    <lineage>
        <taxon>Eukaryota</taxon>
        <taxon>Viridiplantae</taxon>
        <taxon>Streptophyta</taxon>
        <taxon>Embryophyta</taxon>
        <taxon>Tracheophyta</taxon>
        <taxon>Spermatophyta</taxon>
        <taxon>Magnoliopsida</taxon>
        <taxon>eudicotyledons</taxon>
        <taxon>Gunneridae</taxon>
        <taxon>Pentapetalae</taxon>
        <taxon>asterids</taxon>
        <taxon>lamiids</taxon>
        <taxon>Solanales</taxon>
        <taxon>Convolvulaceae</taxon>
        <taxon>Cuscuteae</taxon>
        <taxon>Cuscuta</taxon>
        <taxon>Cuscuta subgen. Grammica</taxon>
        <taxon>Cuscuta sect. Cleistogrammica</taxon>
    </lineage>
</organism>
<keyword evidence="3" id="KW-1185">Reference proteome</keyword>